<dbReference type="GO" id="GO:0016050">
    <property type="term" value="P:vesicle organization"/>
    <property type="evidence" value="ECO:0007669"/>
    <property type="project" value="TreeGrafter"/>
</dbReference>
<feature type="chain" id="PRO_5043405382" evidence="7">
    <location>
        <begin position="28"/>
        <end position="872"/>
    </location>
</feature>
<dbReference type="PANTHER" id="PTHR12106:SF23">
    <property type="entry name" value="SORTILIN"/>
    <property type="match status" value="1"/>
</dbReference>
<dbReference type="Gene3D" id="2.130.10.10">
    <property type="entry name" value="YVTN repeat-like/Quinoprotein amine dehydrogenase"/>
    <property type="match status" value="1"/>
</dbReference>
<dbReference type="InterPro" id="IPR050310">
    <property type="entry name" value="VPS10-sortilin"/>
</dbReference>
<evidence type="ECO:0000259" key="8">
    <source>
        <dbReference type="SMART" id="SM00602"/>
    </source>
</evidence>
<dbReference type="GO" id="GO:0006897">
    <property type="term" value="P:endocytosis"/>
    <property type="evidence" value="ECO:0007669"/>
    <property type="project" value="TreeGrafter"/>
</dbReference>
<evidence type="ECO:0000256" key="3">
    <source>
        <dbReference type="ARBA" id="ARBA00023136"/>
    </source>
</evidence>
<keyword evidence="6" id="KW-1133">Transmembrane helix</keyword>
<dbReference type="Pfam" id="PF15902">
    <property type="entry name" value="Sortilin-Vps10"/>
    <property type="match status" value="1"/>
</dbReference>
<evidence type="ECO:0000256" key="5">
    <source>
        <dbReference type="SAM" id="MobiDB-lite"/>
    </source>
</evidence>
<name>A0AAV3YP61_9GAST</name>
<keyword evidence="6" id="KW-0812">Transmembrane</keyword>
<dbReference type="PANTHER" id="PTHR12106">
    <property type="entry name" value="SORTILIN RELATED"/>
    <property type="match status" value="1"/>
</dbReference>
<evidence type="ECO:0000256" key="1">
    <source>
        <dbReference type="ARBA" id="ARBA00004370"/>
    </source>
</evidence>
<evidence type="ECO:0000256" key="7">
    <source>
        <dbReference type="SAM" id="SignalP"/>
    </source>
</evidence>
<dbReference type="InterPro" id="IPR015943">
    <property type="entry name" value="WD40/YVTN_repeat-like_dom_sf"/>
</dbReference>
<evidence type="ECO:0000313" key="10">
    <source>
        <dbReference type="Proteomes" id="UP000735302"/>
    </source>
</evidence>
<evidence type="ECO:0000313" key="9">
    <source>
        <dbReference type="EMBL" id="GFN84347.1"/>
    </source>
</evidence>
<dbReference type="GO" id="GO:0006895">
    <property type="term" value="P:Golgi to endosome transport"/>
    <property type="evidence" value="ECO:0007669"/>
    <property type="project" value="TreeGrafter"/>
</dbReference>
<evidence type="ECO:0000256" key="2">
    <source>
        <dbReference type="ARBA" id="ARBA00022737"/>
    </source>
</evidence>
<feature type="region of interest" description="Disordered" evidence="5">
    <location>
        <begin position="832"/>
        <end position="872"/>
    </location>
</feature>
<keyword evidence="2" id="KW-0677">Repeat</keyword>
<keyword evidence="7" id="KW-0732">Signal</keyword>
<dbReference type="GO" id="GO:0005829">
    <property type="term" value="C:cytosol"/>
    <property type="evidence" value="ECO:0007669"/>
    <property type="project" value="GOC"/>
</dbReference>
<evidence type="ECO:0000256" key="4">
    <source>
        <dbReference type="ARBA" id="ARBA00023180"/>
    </source>
</evidence>
<dbReference type="InterPro" id="IPR031778">
    <property type="entry name" value="Sortilin_N"/>
</dbReference>
<dbReference type="GO" id="GO:0016020">
    <property type="term" value="C:membrane"/>
    <property type="evidence" value="ECO:0007669"/>
    <property type="project" value="UniProtKB-SubCell"/>
</dbReference>
<dbReference type="Proteomes" id="UP000735302">
    <property type="component" value="Unassembled WGS sequence"/>
</dbReference>
<feature type="signal peptide" evidence="7">
    <location>
        <begin position="1"/>
        <end position="27"/>
    </location>
</feature>
<dbReference type="Gene3D" id="3.30.60.270">
    <property type="match status" value="1"/>
</dbReference>
<dbReference type="SUPFAM" id="SSF110296">
    <property type="entry name" value="Oligoxyloglucan reducing end-specific cellobiohydrolase"/>
    <property type="match status" value="1"/>
</dbReference>
<dbReference type="AlphaFoldDB" id="A0AAV3YP61"/>
<keyword evidence="4" id="KW-0325">Glycoprotein</keyword>
<evidence type="ECO:0000256" key="6">
    <source>
        <dbReference type="SAM" id="Phobius"/>
    </source>
</evidence>
<dbReference type="Pfam" id="PF15901">
    <property type="entry name" value="Sortilin_C"/>
    <property type="match status" value="1"/>
</dbReference>
<dbReference type="InterPro" id="IPR006581">
    <property type="entry name" value="VPS10"/>
</dbReference>
<accession>A0AAV3YP61</accession>
<protein>
    <submittedName>
        <fullName evidence="9">Sortilin-like</fullName>
    </submittedName>
</protein>
<gene>
    <name evidence="9" type="ORF">PoB_001085300</name>
</gene>
<comment type="caution">
    <text evidence="9">The sequence shown here is derived from an EMBL/GenBank/DDBJ whole genome shotgun (WGS) entry which is preliminary data.</text>
</comment>
<sequence>MVIMENKRLCLPLVLLCLYFVFNCFQAASSLSSHKSDIFQISEDYLNTNYQRSKRSEDVTDIEGDDESVCKIQMLEFKEAREKLKNGTRLEETHVFANESKYNLMLAWASNDDSGVLIVLTTHETFGFASSTLWRSPDHGRSWKNITDRVNNQVFRKNDGLQRNPHDPAKLYLISYSHYLHVTEDGGKTWRKTSVAETEEDKANVAVQETLEFHPEKDYDDYVAIISNKRELHVTYDNFMTPPKVMMKKVHAVKWGTFESKSQECLYATVGEFNNPFFSMGPELVDLQRYNRKTDNWDTILKRITKFDIQGQFMYASIFKSEHPASMEDDKLMMISSDGGTTWNEAQLPTVTGDRFFSVLDMSEGFIFMHVDNPGDTGHGTLYTSSSNGLIYSESLQRHLYPNGNTIHDFYKVESIRGVYLASQMGSDKSIHTVITYNRGGEWKNITRPVGSECKNSEEEGCFLQIHNAYSIHRRIKARLPHSTKEAVGIVLAHGHVASNLQTTDPDVYLSTDGGYNFRKVLTGPHAYEIADSGGLLVAVPMEDYPNTIKFSTDEGHCWHTYKFTSDPLKFTGLITEPGGKSMTVSIWGYHKDTKKWTVNVIDFVKVIPHPCKAADDYETWQPHTSLSKIPGHEGCLLGKREKFKRIKAGQWCHNGYTRLLEKSEEICICSEEDYECDFGFYRPDGSIDCVRQPQIQVKEIEICKKGHVEELESIGYRLIPGDVCNPTNGFKPARRVIDLKILCEPGDKKAIMHDESPPKTNSGSRGLVIFALVTIVLVIVAVIGAFFTYKIVLLRRHKVVYRYSMLNQAEGEAPDDNEFDHALGIHDTLYRDSSDEEVEQENKSPQHWAAKTRKVPQVKGYHDDSDDDMLG</sequence>
<dbReference type="Gene3D" id="2.10.70.80">
    <property type="match status" value="1"/>
</dbReference>
<dbReference type="InterPro" id="IPR031777">
    <property type="entry name" value="Sortilin_C"/>
</dbReference>
<dbReference type="SMART" id="SM00602">
    <property type="entry name" value="VPS10"/>
    <property type="match status" value="1"/>
</dbReference>
<dbReference type="GO" id="GO:0005794">
    <property type="term" value="C:Golgi apparatus"/>
    <property type="evidence" value="ECO:0007669"/>
    <property type="project" value="TreeGrafter"/>
</dbReference>
<feature type="transmembrane region" description="Helical" evidence="6">
    <location>
        <begin position="768"/>
        <end position="790"/>
    </location>
</feature>
<comment type="subcellular location">
    <subcellularLocation>
        <location evidence="1">Membrane</location>
    </subcellularLocation>
</comment>
<keyword evidence="10" id="KW-1185">Reference proteome</keyword>
<proteinExistence type="predicted"/>
<dbReference type="CDD" id="cd15482">
    <property type="entry name" value="Sialidase_non-viral"/>
    <property type="match status" value="1"/>
</dbReference>
<organism evidence="9 10">
    <name type="scientific">Plakobranchus ocellatus</name>
    <dbReference type="NCBI Taxonomy" id="259542"/>
    <lineage>
        <taxon>Eukaryota</taxon>
        <taxon>Metazoa</taxon>
        <taxon>Spiralia</taxon>
        <taxon>Lophotrochozoa</taxon>
        <taxon>Mollusca</taxon>
        <taxon>Gastropoda</taxon>
        <taxon>Heterobranchia</taxon>
        <taxon>Euthyneura</taxon>
        <taxon>Panpulmonata</taxon>
        <taxon>Sacoglossa</taxon>
        <taxon>Placobranchoidea</taxon>
        <taxon>Plakobranchidae</taxon>
        <taxon>Plakobranchus</taxon>
    </lineage>
</organism>
<reference evidence="9 10" key="1">
    <citation type="journal article" date="2021" name="Elife">
        <title>Chloroplast acquisition without the gene transfer in kleptoplastic sea slugs, Plakobranchus ocellatus.</title>
        <authorList>
            <person name="Maeda T."/>
            <person name="Takahashi S."/>
            <person name="Yoshida T."/>
            <person name="Shimamura S."/>
            <person name="Takaki Y."/>
            <person name="Nagai Y."/>
            <person name="Toyoda A."/>
            <person name="Suzuki Y."/>
            <person name="Arimoto A."/>
            <person name="Ishii H."/>
            <person name="Satoh N."/>
            <person name="Nishiyama T."/>
            <person name="Hasebe M."/>
            <person name="Maruyama T."/>
            <person name="Minagawa J."/>
            <person name="Obokata J."/>
            <person name="Shigenobu S."/>
        </authorList>
    </citation>
    <scope>NUCLEOTIDE SEQUENCE [LARGE SCALE GENOMIC DNA]</scope>
</reference>
<feature type="domain" description="VPS10" evidence="8">
    <location>
        <begin position="123"/>
        <end position="750"/>
    </location>
</feature>
<dbReference type="EMBL" id="BLXT01001295">
    <property type="protein sequence ID" value="GFN84347.1"/>
    <property type="molecule type" value="Genomic_DNA"/>
</dbReference>
<keyword evidence="3 6" id="KW-0472">Membrane</keyword>